<reference evidence="4" key="1">
    <citation type="submission" date="2025-08" db="UniProtKB">
        <authorList>
            <consortium name="RefSeq"/>
        </authorList>
    </citation>
    <scope>IDENTIFICATION</scope>
    <source>
        <tissue evidence="4">Testes</tissue>
    </source>
</reference>
<gene>
    <name evidence="4" type="primary">LOC100378520</name>
</gene>
<name>A0ABM0GQJ9_SACKO</name>
<dbReference type="GeneID" id="100378520"/>
<evidence type="ECO:0000256" key="2">
    <source>
        <dbReference type="SAM" id="Phobius"/>
    </source>
</evidence>
<feature type="compositionally biased region" description="Basic residues" evidence="1">
    <location>
        <begin position="209"/>
        <end position="218"/>
    </location>
</feature>
<organism evidence="3 4">
    <name type="scientific">Saccoglossus kowalevskii</name>
    <name type="common">Acorn worm</name>
    <dbReference type="NCBI Taxonomy" id="10224"/>
    <lineage>
        <taxon>Eukaryota</taxon>
        <taxon>Metazoa</taxon>
        <taxon>Hemichordata</taxon>
        <taxon>Enteropneusta</taxon>
        <taxon>Harrimaniidae</taxon>
        <taxon>Saccoglossus</taxon>
    </lineage>
</organism>
<evidence type="ECO:0000313" key="4">
    <source>
        <dbReference type="RefSeq" id="XP_002735115.1"/>
    </source>
</evidence>
<dbReference type="Proteomes" id="UP000694865">
    <property type="component" value="Unplaced"/>
</dbReference>
<feature type="transmembrane region" description="Helical" evidence="2">
    <location>
        <begin position="655"/>
        <end position="678"/>
    </location>
</feature>
<proteinExistence type="predicted"/>
<feature type="region of interest" description="Disordered" evidence="1">
    <location>
        <begin position="209"/>
        <end position="238"/>
    </location>
</feature>
<sequence>MEQIGKRLGALTIRDLWLVAVCAIAVYLLRVRESYSLQAKWRSDIDTSLYENNEYAKEWEKIPLPFVSDIESDGINEVIFVTKEPKIKIATVPTKKFGSSVLPYLVTKHEVTLDSNKHPVAIATGYLMEYQSMLQVRKQVVVALLSDWTVMCYDHKLQLLWQNKLSPILDERYFIKEAAILVTSHNLKKKDGGLIIIGGSIGDRHHHEKKLTHDHHRRIQDIKPIEDESDEGDDRYQDKEKDTHVNHFSTYALSGKDGSIRWHHLPGDFKEHTNKDDALFSARHFKLGLKKGLSHEGESHWMQYNKAILKNLPHSWQRASDTRITFDRIQKSKGEIFKDYGFDDENVLDMIGLDEEHLVGYAFGGLRPHSASEHIKNPNAIVIHTHEGIEVLKLATGQPMCRLKLQQDKGVYMDINQDAILDHVKGHFSHSAHAKDNCLAVVKTGHPPHTLLFNGSICDSQSILGWLSFIDSADNDNGHIEDTHHTVPPVIVRSVAERRGIWNHLLGETQLSASSKGFDSIFLISNGKLTSYGPHGQFHWQVATPAKWSDASSLVRRAGLLNREFTEKYRNTFQPSMQVMALQVYGKENIVVLAGWDSMVLVSLKDGRILAEHTLPCQPSSSIVIGDFTNDGWTDFIVHCPTSYLGFSLNRTSGYLSTALIGAAIIVVFTALTSMFSIDENEDEDNRNQIHDQDS</sequence>
<keyword evidence="2" id="KW-1133">Transmembrane helix</keyword>
<keyword evidence="2" id="KW-0812">Transmembrane</keyword>
<dbReference type="RefSeq" id="XP_002735115.1">
    <property type="nucleotide sequence ID" value="XM_002735069.2"/>
</dbReference>
<protein>
    <submittedName>
        <fullName evidence="4">Uncharacterized protein LOC100378520</fullName>
    </submittedName>
</protein>
<dbReference type="PANTHER" id="PTHR34284:SF1">
    <property type="entry name" value="FG-GAP REPEAT-CONTAINING PROTEIN"/>
    <property type="match status" value="1"/>
</dbReference>
<keyword evidence="3" id="KW-1185">Reference proteome</keyword>
<dbReference type="PANTHER" id="PTHR34284">
    <property type="entry name" value="FG-GAP REPEAT-CONTAINING PROTEIN"/>
    <property type="match status" value="1"/>
</dbReference>
<keyword evidence="2" id="KW-0472">Membrane</keyword>
<evidence type="ECO:0000313" key="3">
    <source>
        <dbReference type="Proteomes" id="UP000694865"/>
    </source>
</evidence>
<evidence type="ECO:0000256" key="1">
    <source>
        <dbReference type="SAM" id="MobiDB-lite"/>
    </source>
</evidence>
<accession>A0ABM0GQJ9</accession>